<reference evidence="9" key="1">
    <citation type="journal article" date="2019" name="Int. J. Syst. Evol. Microbiol.">
        <title>The Global Catalogue of Microorganisms (GCM) 10K type strain sequencing project: providing services to taxonomists for standard genome sequencing and annotation.</title>
        <authorList>
            <consortium name="The Broad Institute Genomics Platform"/>
            <consortium name="The Broad Institute Genome Sequencing Center for Infectious Disease"/>
            <person name="Wu L."/>
            <person name="Ma J."/>
        </authorList>
    </citation>
    <scope>NUCLEOTIDE SEQUENCE [LARGE SCALE GENOMIC DNA]</scope>
    <source>
        <strain evidence="9">CGMCC 1.12121</strain>
    </source>
</reference>
<evidence type="ECO:0000313" key="8">
    <source>
        <dbReference type="EMBL" id="MFC4539423.1"/>
    </source>
</evidence>
<evidence type="ECO:0000256" key="3">
    <source>
        <dbReference type="ARBA" id="ARBA00022806"/>
    </source>
</evidence>
<keyword evidence="9" id="KW-1185">Reference proteome</keyword>
<keyword evidence="3 6" id="KW-0347">Helicase</keyword>
<evidence type="ECO:0000313" key="9">
    <source>
        <dbReference type="Proteomes" id="UP001596030"/>
    </source>
</evidence>
<keyword evidence="2 6" id="KW-0378">Hydrolase</keyword>
<dbReference type="PANTHER" id="PTHR11070">
    <property type="entry name" value="UVRD / RECB / PCRA DNA HELICASE FAMILY MEMBER"/>
    <property type="match status" value="1"/>
</dbReference>
<feature type="binding site" evidence="6">
    <location>
        <begin position="25"/>
        <end position="32"/>
    </location>
    <ligand>
        <name>ATP</name>
        <dbReference type="ChEBI" id="CHEBI:30616"/>
    </ligand>
</feature>
<comment type="caution">
    <text evidence="8">The sequence shown here is derived from an EMBL/GenBank/DDBJ whole genome shotgun (WGS) entry which is preliminary data.</text>
</comment>
<dbReference type="InterPro" id="IPR027417">
    <property type="entry name" value="P-loop_NTPase"/>
</dbReference>
<dbReference type="RefSeq" id="WP_246969849.1">
    <property type="nucleotide sequence ID" value="NZ_JAKGAN010000003.1"/>
</dbReference>
<dbReference type="EMBL" id="JBHSEU010000019">
    <property type="protein sequence ID" value="MFC4539423.1"/>
    <property type="molecule type" value="Genomic_DNA"/>
</dbReference>
<sequence length="674" mass="78203">MDSQVTPLQRIQECKENKNSFVLQGGAGCGKTETLKQTLQLLSKDYPKKRIACITHTNLAVNEIIDRVGEDYNISTIHSFLSSLIKNYTRAIHKVVHEIFTVDELENETKESSELVGNELKKANHDDYKKTYKKYAKLKYIAIGEASPKELGKREYDKAPDEINQTLNENIAELNTEVRQIIESKNHRRIRYNESRFDRFNDLSFGHDSLLKITSLLFQRYPKLGKILADKYDFILVDEYQDTHEDVVEVFLKHLTQDRQTTIGLFGDAMQSIYSDGIGDVRAYIESGDLVEIPKEDNFRCSEQVINFVNALRGDALRQEPVFKIRNDGTKETLEDRQGQVRLLYAIWGDSKPHTHSSPEDKQVYLDFVDKLIDLVDDEGGPYKKLMLTNKSIAGKVGFFALYKIFSDRYTEVKDELERVFSSIQVLDLVELCNAYSGSKKRYNFILTELKKSGFVLNKLEDKEKIVAAFEKITSGDLSIAQTLEIAFEKRMIRKSDSYLAYIERRDTFLADLEKDNEYQKFKKRFDSGVNTITRMEREGIELTEEVFNELKYNLKKEKFYEELFSESISFNEVINYYRYLNEECGYITMHKTKGSGIENVLVVLDEYFWSRYKFKFNPSSTEASSVFTPPNMKLFYVACSRTIKNLTVVKVVTSDEEEHLLTTFPDFEKVVVD</sequence>
<feature type="domain" description="UvrD-like helicase ATP-binding" evidence="7">
    <location>
        <begin position="4"/>
        <end position="315"/>
    </location>
</feature>
<protein>
    <recommendedName>
        <fullName evidence="5">DNA 3'-5' helicase II</fullName>
    </recommendedName>
</protein>
<accession>A0ABV9D3U6</accession>
<gene>
    <name evidence="8" type="ORF">ACFO0U_11605</name>
</gene>
<keyword evidence="4 6" id="KW-0067">ATP-binding</keyword>
<evidence type="ECO:0000259" key="7">
    <source>
        <dbReference type="PROSITE" id="PS51198"/>
    </source>
</evidence>
<evidence type="ECO:0000256" key="4">
    <source>
        <dbReference type="ARBA" id="ARBA00022840"/>
    </source>
</evidence>
<dbReference type="SUPFAM" id="SSF52540">
    <property type="entry name" value="P-loop containing nucleoside triphosphate hydrolases"/>
    <property type="match status" value="1"/>
</dbReference>
<dbReference type="PROSITE" id="PS51198">
    <property type="entry name" value="UVRD_HELICASE_ATP_BIND"/>
    <property type="match status" value="1"/>
</dbReference>
<dbReference type="Proteomes" id="UP001596030">
    <property type="component" value="Unassembled WGS sequence"/>
</dbReference>
<evidence type="ECO:0000256" key="5">
    <source>
        <dbReference type="ARBA" id="ARBA00034923"/>
    </source>
</evidence>
<name>A0ABV9D3U6_9GAMM</name>
<proteinExistence type="predicted"/>
<dbReference type="PANTHER" id="PTHR11070:SF2">
    <property type="entry name" value="ATP-DEPENDENT DNA HELICASE SRS2"/>
    <property type="match status" value="1"/>
</dbReference>
<dbReference type="Pfam" id="PF00580">
    <property type="entry name" value="UvrD-helicase"/>
    <property type="match status" value="1"/>
</dbReference>
<dbReference type="InterPro" id="IPR000212">
    <property type="entry name" value="DNA_helicase_UvrD/REP"/>
</dbReference>
<dbReference type="InterPro" id="IPR014016">
    <property type="entry name" value="UvrD-like_ATP-bd"/>
</dbReference>
<keyword evidence="1 6" id="KW-0547">Nucleotide-binding</keyword>
<organism evidence="8 9">
    <name type="scientific">Chromohalobacter sarecensis</name>
    <dbReference type="NCBI Taxonomy" id="245294"/>
    <lineage>
        <taxon>Bacteria</taxon>
        <taxon>Pseudomonadati</taxon>
        <taxon>Pseudomonadota</taxon>
        <taxon>Gammaproteobacteria</taxon>
        <taxon>Oceanospirillales</taxon>
        <taxon>Halomonadaceae</taxon>
        <taxon>Chromohalobacter</taxon>
    </lineage>
</organism>
<evidence type="ECO:0000256" key="6">
    <source>
        <dbReference type="PROSITE-ProRule" id="PRU00560"/>
    </source>
</evidence>
<evidence type="ECO:0000256" key="1">
    <source>
        <dbReference type="ARBA" id="ARBA00022741"/>
    </source>
</evidence>
<evidence type="ECO:0000256" key="2">
    <source>
        <dbReference type="ARBA" id="ARBA00022801"/>
    </source>
</evidence>
<dbReference type="Gene3D" id="3.40.50.300">
    <property type="entry name" value="P-loop containing nucleotide triphosphate hydrolases"/>
    <property type="match status" value="3"/>
</dbReference>